<evidence type="ECO:0000256" key="4">
    <source>
        <dbReference type="ARBA" id="ARBA00022723"/>
    </source>
</evidence>
<dbReference type="RefSeq" id="WP_155587669.1">
    <property type="nucleotide sequence ID" value="NZ_WFKQ01000013.1"/>
</dbReference>
<sequence>MQYHNSYAKLDPRLYNKQMPTALDNPKAGHFNPIVAAQIGWDQSSELMDNWVDILSGNKVPEDFEPLAMAYAGHQFGQWAGQLGDGRGLLMAQVIDKNSELTDLHLKGAGLTPYSRMGDGRAVLRSTIREYLCGHAMSALGVRSSSSLGFVTSQTPVRRETVETGAALMRVADTHIRLGHVEWIASFAPDLLPSFTQYMIETYYPELTTSKTPVADFIAAVVANTATMIADWQLVGFAHGVMNTDNLSITGTTLDYGPFGFLERFDPAWINNHSDYSGRYTYQNQPAIGHWNLNVWMMHFMQLSDKVLFGTCKERLDRQTLATTLSEYETHFMRHYQHGICRKLGLPWEGLGDLQNSRHQYQRSTESINTTLKLAFELLEIIEHNKLDYTNSFRALMAVLEPGSHSHEDQLLANISQELSAEQQTLWQTWQHKYRAHINEQIALNDHRFSATQVVEQLTQANPVYVLRNGMAQRAIEQAQAGDLSEVDRLFKLLSTPYNVNDMAKLTDYTPPAREDKPLVISCSS</sequence>
<feature type="binding site" evidence="8">
    <location>
        <position position="87"/>
    </location>
    <ligand>
        <name>ATP</name>
        <dbReference type="ChEBI" id="CHEBI:30616"/>
    </ligand>
</feature>
<dbReference type="Proteomes" id="UP000442109">
    <property type="component" value="Unassembled WGS sequence"/>
</dbReference>
<dbReference type="PANTHER" id="PTHR32057">
    <property type="entry name" value="PROTEIN ADENYLYLTRANSFERASE SELO, MITOCHONDRIAL"/>
    <property type="match status" value="1"/>
</dbReference>
<comment type="catalytic activity">
    <reaction evidence="8">
        <text>L-histidyl-[protein] + UTP = N(tele)-(5'-uridylyl)-L-histidyl-[protein] + diphosphate</text>
        <dbReference type="Rhea" id="RHEA:83891"/>
        <dbReference type="Rhea" id="RHEA-COMP:9745"/>
        <dbReference type="Rhea" id="RHEA-COMP:20239"/>
        <dbReference type="ChEBI" id="CHEBI:29979"/>
        <dbReference type="ChEBI" id="CHEBI:33019"/>
        <dbReference type="ChEBI" id="CHEBI:46398"/>
        <dbReference type="ChEBI" id="CHEBI:233474"/>
    </reaction>
</comment>
<feature type="binding site" evidence="8">
    <location>
        <position position="86"/>
    </location>
    <ligand>
        <name>ATP</name>
        <dbReference type="ChEBI" id="CHEBI:30616"/>
    </ligand>
</feature>
<dbReference type="EC" id="2.7.7.108" evidence="8"/>
<comment type="caution">
    <text evidence="9">The sequence shown here is derived from an EMBL/GenBank/DDBJ whole genome shotgun (WGS) entry which is preliminary data.</text>
</comment>
<evidence type="ECO:0000313" key="10">
    <source>
        <dbReference type="Proteomes" id="UP000442109"/>
    </source>
</evidence>
<keyword evidence="5 8" id="KW-0547">Nucleotide-binding</keyword>
<dbReference type="OrthoDB" id="9776281at2"/>
<comment type="function">
    <text evidence="8">Nucleotidyltransferase involved in the post-translational modification of proteins. It can catalyze the addition of adenosine monophosphate (AMP) or uridine monophosphate (UMP) to a protein, resulting in modifications known as AMPylation and UMPylation.</text>
</comment>
<feature type="active site" description="Proton acceptor" evidence="8">
    <location>
        <position position="245"/>
    </location>
</feature>
<dbReference type="PANTHER" id="PTHR32057:SF14">
    <property type="entry name" value="PROTEIN ADENYLYLTRANSFERASE SELO, MITOCHONDRIAL"/>
    <property type="match status" value="1"/>
</dbReference>
<comment type="similarity">
    <text evidence="1 8">Belongs to the SELO family.</text>
</comment>
<comment type="cofactor">
    <cofactor evidence="8">
        <name>Mg(2+)</name>
        <dbReference type="ChEBI" id="CHEBI:18420"/>
    </cofactor>
    <cofactor evidence="8">
        <name>Mn(2+)</name>
        <dbReference type="ChEBI" id="CHEBI:29035"/>
    </cofactor>
</comment>
<feature type="binding site" evidence="8">
    <location>
        <position position="84"/>
    </location>
    <ligand>
        <name>ATP</name>
        <dbReference type="ChEBI" id="CHEBI:30616"/>
    </ligand>
</feature>
<comment type="catalytic activity">
    <reaction evidence="8">
        <text>L-seryl-[protein] + UTP = O-(5'-uridylyl)-L-seryl-[protein] + diphosphate</text>
        <dbReference type="Rhea" id="RHEA:64604"/>
        <dbReference type="Rhea" id="RHEA-COMP:9863"/>
        <dbReference type="Rhea" id="RHEA-COMP:16635"/>
        <dbReference type="ChEBI" id="CHEBI:29999"/>
        <dbReference type="ChEBI" id="CHEBI:33019"/>
        <dbReference type="ChEBI" id="CHEBI:46398"/>
        <dbReference type="ChEBI" id="CHEBI:156051"/>
    </reaction>
</comment>
<evidence type="ECO:0000256" key="3">
    <source>
        <dbReference type="ARBA" id="ARBA00022695"/>
    </source>
</evidence>
<gene>
    <name evidence="8" type="primary">ydiU</name>
    <name evidence="8" type="synonym">selO</name>
    <name evidence="9" type="ORF">GB996_10845</name>
</gene>
<feature type="binding site" evidence="8">
    <location>
        <position position="120"/>
    </location>
    <ligand>
        <name>ATP</name>
        <dbReference type="ChEBI" id="CHEBI:30616"/>
    </ligand>
</feature>
<dbReference type="GO" id="GO:0030145">
    <property type="term" value="F:manganese ion binding"/>
    <property type="evidence" value="ECO:0007669"/>
    <property type="project" value="UniProtKB-UniRule"/>
</dbReference>
<evidence type="ECO:0000313" key="9">
    <source>
        <dbReference type="EMBL" id="MUG33278.1"/>
    </source>
</evidence>
<dbReference type="NCBIfam" id="NF000658">
    <property type="entry name" value="PRK00029.1"/>
    <property type="match status" value="1"/>
</dbReference>
<dbReference type="EMBL" id="WFKQ01000013">
    <property type="protein sequence ID" value="MUG33278.1"/>
    <property type="molecule type" value="Genomic_DNA"/>
</dbReference>
<feature type="binding site" evidence="8">
    <location>
        <position position="170"/>
    </location>
    <ligand>
        <name>ATP</name>
        <dbReference type="ChEBI" id="CHEBI:30616"/>
    </ligand>
</feature>
<dbReference type="HAMAP" id="MF_00692">
    <property type="entry name" value="SelO"/>
    <property type="match status" value="1"/>
</dbReference>
<dbReference type="GO" id="GO:0070733">
    <property type="term" value="F:AMPylase activity"/>
    <property type="evidence" value="ECO:0007669"/>
    <property type="project" value="UniProtKB-EC"/>
</dbReference>
<feature type="binding site" evidence="8">
    <location>
        <position position="107"/>
    </location>
    <ligand>
        <name>ATP</name>
        <dbReference type="ChEBI" id="CHEBI:30616"/>
    </ligand>
</feature>
<evidence type="ECO:0000256" key="8">
    <source>
        <dbReference type="HAMAP-Rule" id="MF_00692"/>
    </source>
</evidence>
<dbReference type="GO" id="GO:0005524">
    <property type="term" value="F:ATP binding"/>
    <property type="evidence" value="ECO:0007669"/>
    <property type="project" value="UniProtKB-UniRule"/>
</dbReference>
<dbReference type="InterPro" id="IPR003846">
    <property type="entry name" value="SelO"/>
</dbReference>
<comment type="catalytic activity">
    <reaction evidence="8">
        <text>L-tyrosyl-[protein] + UTP = O-(5'-uridylyl)-L-tyrosyl-[protein] + diphosphate</text>
        <dbReference type="Rhea" id="RHEA:83887"/>
        <dbReference type="Rhea" id="RHEA-COMP:10136"/>
        <dbReference type="Rhea" id="RHEA-COMP:20238"/>
        <dbReference type="ChEBI" id="CHEBI:33019"/>
        <dbReference type="ChEBI" id="CHEBI:46398"/>
        <dbReference type="ChEBI" id="CHEBI:46858"/>
        <dbReference type="ChEBI" id="CHEBI:90602"/>
    </reaction>
</comment>
<evidence type="ECO:0000256" key="7">
    <source>
        <dbReference type="ARBA" id="ARBA00022842"/>
    </source>
</evidence>
<dbReference type="EC" id="2.7.7.-" evidence="8"/>
<dbReference type="AlphaFoldDB" id="A0A844M3U8"/>
<comment type="catalytic activity">
    <reaction evidence="8">
        <text>L-threonyl-[protein] + ATP = 3-O-(5'-adenylyl)-L-threonyl-[protein] + diphosphate</text>
        <dbReference type="Rhea" id="RHEA:54292"/>
        <dbReference type="Rhea" id="RHEA-COMP:11060"/>
        <dbReference type="Rhea" id="RHEA-COMP:13847"/>
        <dbReference type="ChEBI" id="CHEBI:30013"/>
        <dbReference type="ChEBI" id="CHEBI:30616"/>
        <dbReference type="ChEBI" id="CHEBI:33019"/>
        <dbReference type="ChEBI" id="CHEBI:138113"/>
        <dbReference type="EC" id="2.7.7.108"/>
    </reaction>
</comment>
<keyword evidence="10" id="KW-1185">Reference proteome</keyword>
<evidence type="ECO:0000256" key="6">
    <source>
        <dbReference type="ARBA" id="ARBA00022840"/>
    </source>
</evidence>
<comment type="catalytic activity">
    <reaction evidence="8">
        <text>L-tyrosyl-[protein] + ATP = O-(5'-adenylyl)-L-tyrosyl-[protein] + diphosphate</text>
        <dbReference type="Rhea" id="RHEA:54288"/>
        <dbReference type="Rhea" id="RHEA-COMP:10136"/>
        <dbReference type="Rhea" id="RHEA-COMP:13846"/>
        <dbReference type="ChEBI" id="CHEBI:30616"/>
        <dbReference type="ChEBI" id="CHEBI:33019"/>
        <dbReference type="ChEBI" id="CHEBI:46858"/>
        <dbReference type="ChEBI" id="CHEBI:83624"/>
        <dbReference type="EC" id="2.7.7.108"/>
    </reaction>
</comment>
<keyword evidence="6 8" id="KW-0067">ATP-binding</keyword>
<feature type="binding site" evidence="8">
    <location>
        <position position="246"/>
    </location>
    <ligand>
        <name>Mg(2+)</name>
        <dbReference type="ChEBI" id="CHEBI:18420"/>
    </ligand>
</feature>
<protein>
    <recommendedName>
        <fullName evidence="8">Protein nucleotidyltransferase YdiU</fullName>
        <ecNumber evidence="8">2.7.7.-</ecNumber>
    </recommendedName>
    <alternativeName>
        <fullName evidence="8">Protein adenylyltransferase YdiU</fullName>
        <ecNumber evidence="8">2.7.7.108</ecNumber>
    </alternativeName>
    <alternativeName>
        <fullName evidence="8">Protein uridylyltransferase YdiU</fullName>
        <ecNumber evidence="8">2.7.7.-</ecNumber>
    </alternativeName>
</protein>
<dbReference type="Pfam" id="PF02696">
    <property type="entry name" value="SelO"/>
    <property type="match status" value="1"/>
</dbReference>
<keyword evidence="3 8" id="KW-0548">Nucleotidyltransferase</keyword>
<organism evidence="9 10">
    <name type="scientific">Psychrobacter sanguinis</name>
    <dbReference type="NCBI Taxonomy" id="861445"/>
    <lineage>
        <taxon>Bacteria</taxon>
        <taxon>Pseudomonadati</taxon>
        <taxon>Pseudomonadota</taxon>
        <taxon>Gammaproteobacteria</taxon>
        <taxon>Moraxellales</taxon>
        <taxon>Moraxellaceae</taxon>
        <taxon>Psychrobacter</taxon>
    </lineage>
</organism>
<comment type="catalytic activity">
    <reaction evidence="8">
        <text>L-seryl-[protein] + ATP = 3-O-(5'-adenylyl)-L-seryl-[protein] + diphosphate</text>
        <dbReference type="Rhea" id="RHEA:58120"/>
        <dbReference type="Rhea" id="RHEA-COMP:9863"/>
        <dbReference type="Rhea" id="RHEA-COMP:15073"/>
        <dbReference type="ChEBI" id="CHEBI:29999"/>
        <dbReference type="ChEBI" id="CHEBI:30616"/>
        <dbReference type="ChEBI" id="CHEBI:33019"/>
        <dbReference type="ChEBI" id="CHEBI:142516"/>
        <dbReference type="EC" id="2.7.7.108"/>
    </reaction>
</comment>
<evidence type="ECO:0000256" key="1">
    <source>
        <dbReference type="ARBA" id="ARBA00009747"/>
    </source>
</evidence>
<feature type="binding site" evidence="8">
    <location>
        <position position="255"/>
    </location>
    <ligand>
        <name>ATP</name>
        <dbReference type="ChEBI" id="CHEBI:30616"/>
    </ligand>
</feature>
<feature type="binding site" evidence="8">
    <location>
        <position position="119"/>
    </location>
    <ligand>
        <name>ATP</name>
        <dbReference type="ChEBI" id="CHEBI:30616"/>
    </ligand>
</feature>
<feature type="binding site" evidence="8">
    <location>
        <position position="255"/>
    </location>
    <ligand>
        <name>Mg(2+)</name>
        <dbReference type="ChEBI" id="CHEBI:18420"/>
    </ligand>
</feature>
<keyword evidence="4 8" id="KW-0479">Metal-binding</keyword>
<name>A0A844M3U8_9GAMM</name>
<feature type="binding site" evidence="8">
    <location>
        <position position="177"/>
    </location>
    <ligand>
        <name>ATP</name>
        <dbReference type="ChEBI" id="CHEBI:30616"/>
    </ligand>
</feature>
<evidence type="ECO:0000256" key="5">
    <source>
        <dbReference type="ARBA" id="ARBA00022741"/>
    </source>
</evidence>
<keyword evidence="2 8" id="KW-0808">Transferase</keyword>
<evidence type="ECO:0000256" key="2">
    <source>
        <dbReference type="ARBA" id="ARBA00022679"/>
    </source>
</evidence>
<keyword evidence="8" id="KW-0464">Manganese</keyword>
<keyword evidence="7 8" id="KW-0460">Magnesium</keyword>
<dbReference type="GO" id="GO:0000287">
    <property type="term" value="F:magnesium ion binding"/>
    <property type="evidence" value="ECO:0007669"/>
    <property type="project" value="UniProtKB-UniRule"/>
</dbReference>
<reference evidence="9 10" key="1">
    <citation type="journal article" date="2019" name="PLoS ONE">
        <title>Pup mortality in New Zealand sea lions (Phocarctos hookeri) at Enderby Island, Auckland Islands, 2013-18.</title>
        <authorList>
            <person name="Michael S.A."/>
            <person name="Hayman D.T.S."/>
            <person name="Gray R."/>
            <person name="Zhang J."/>
            <person name="Rogers L."/>
            <person name="Roe W.D."/>
        </authorList>
    </citation>
    <scope>NUCLEOTIDE SEQUENCE [LARGE SCALE GENOMIC DNA]</scope>
    <source>
        <strain evidence="9 10">SM868</strain>
    </source>
</reference>
<accession>A0A844M3U8</accession>
<proteinExistence type="inferred from homology"/>